<name>A0A6J7Q9Q3_9ZZZZ</name>
<gene>
    <name evidence="1" type="ORF">UFOPK3967_02378</name>
</gene>
<dbReference type="EMBL" id="CAFBOS010000178">
    <property type="protein sequence ID" value="CAB5013711.1"/>
    <property type="molecule type" value="Genomic_DNA"/>
</dbReference>
<accession>A0A6J7Q9Q3</accession>
<sequence length="129" mass="13916">MTTRRIDGRDQVYRKPSAMASKTLVWARGAIVCIGRAMTTASTTGTNVIAFARKAAPMPNSDRANAPTMGPIAREAWNCTEFSRTAVTRCSRGTRVGTNDCHAAICMPEMMPVQNNSPSTRHGVSRSAL</sequence>
<evidence type="ECO:0000313" key="1">
    <source>
        <dbReference type="EMBL" id="CAB5013711.1"/>
    </source>
</evidence>
<reference evidence="1" key="1">
    <citation type="submission" date="2020-05" db="EMBL/GenBank/DDBJ databases">
        <authorList>
            <person name="Chiriac C."/>
            <person name="Salcher M."/>
            <person name="Ghai R."/>
            <person name="Kavagutti S V."/>
        </authorList>
    </citation>
    <scope>NUCLEOTIDE SEQUENCE</scope>
</reference>
<organism evidence="1">
    <name type="scientific">freshwater metagenome</name>
    <dbReference type="NCBI Taxonomy" id="449393"/>
    <lineage>
        <taxon>unclassified sequences</taxon>
        <taxon>metagenomes</taxon>
        <taxon>ecological metagenomes</taxon>
    </lineage>
</organism>
<dbReference type="AlphaFoldDB" id="A0A6J7Q9Q3"/>
<proteinExistence type="predicted"/>
<protein>
    <submittedName>
        <fullName evidence="1">Unannotated protein</fullName>
    </submittedName>
</protein>